<evidence type="ECO:0000313" key="1">
    <source>
        <dbReference type="EMBL" id="CAC5386237.1"/>
    </source>
</evidence>
<organism evidence="1 2">
    <name type="scientific">Mytilus coruscus</name>
    <name type="common">Sea mussel</name>
    <dbReference type="NCBI Taxonomy" id="42192"/>
    <lineage>
        <taxon>Eukaryota</taxon>
        <taxon>Metazoa</taxon>
        <taxon>Spiralia</taxon>
        <taxon>Lophotrochozoa</taxon>
        <taxon>Mollusca</taxon>
        <taxon>Bivalvia</taxon>
        <taxon>Autobranchia</taxon>
        <taxon>Pteriomorphia</taxon>
        <taxon>Mytilida</taxon>
        <taxon>Mytiloidea</taxon>
        <taxon>Mytilidae</taxon>
        <taxon>Mytilinae</taxon>
        <taxon>Mytilus</taxon>
    </lineage>
</organism>
<reference evidence="1 2" key="1">
    <citation type="submission" date="2020-06" db="EMBL/GenBank/DDBJ databases">
        <authorList>
            <person name="Li R."/>
            <person name="Bekaert M."/>
        </authorList>
    </citation>
    <scope>NUCLEOTIDE SEQUENCE [LARGE SCALE GENOMIC DNA]</scope>
    <source>
        <strain evidence="2">wild</strain>
    </source>
</reference>
<name>A0A6J8BV87_MYTCO</name>
<dbReference type="OrthoDB" id="6158624at2759"/>
<dbReference type="AlphaFoldDB" id="A0A6J8BV87"/>
<dbReference type="EMBL" id="CACVKT020003845">
    <property type="protein sequence ID" value="CAC5386237.1"/>
    <property type="molecule type" value="Genomic_DNA"/>
</dbReference>
<accession>A0A6J8BV87</accession>
<proteinExistence type="predicted"/>
<evidence type="ECO:0000313" key="2">
    <source>
        <dbReference type="Proteomes" id="UP000507470"/>
    </source>
</evidence>
<dbReference type="Proteomes" id="UP000507470">
    <property type="component" value="Unassembled WGS sequence"/>
</dbReference>
<gene>
    <name evidence="1" type="ORF">MCOR_21695</name>
</gene>
<keyword evidence="2" id="KW-1185">Reference proteome</keyword>
<protein>
    <submittedName>
        <fullName evidence="1">Uncharacterized protein</fullName>
    </submittedName>
</protein>
<sequence length="193" mass="21476">MSDNIFDVNLLINRRLASNVSINQDINGLLGKNDTHLTCSCIQEKEVRLLSIEIIVKNVTEDFDDKKPIAIFKPGRAAKLHSSGEYLSGRVTLTNITNKSNTAALKFLILRCIDEKDYICKYYVIDMDGAVSTSSIHSEVSDDQEAISVESNYEDIGSVSYHEVNLSNDRIETSNQTITEGEIGSENIHISKC</sequence>